<evidence type="ECO:0000313" key="5">
    <source>
        <dbReference type="Proteomes" id="UP000265520"/>
    </source>
</evidence>
<dbReference type="Proteomes" id="UP000265520">
    <property type="component" value="Unassembled WGS sequence"/>
</dbReference>
<keyword evidence="5" id="KW-1185">Reference proteome</keyword>
<dbReference type="GO" id="GO:0016192">
    <property type="term" value="P:vesicle-mediated transport"/>
    <property type="evidence" value="ECO:0007669"/>
    <property type="project" value="InterPro"/>
</dbReference>
<evidence type="ECO:0000259" key="3">
    <source>
        <dbReference type="Pfam" id="PF02883"/>
    </source>
</evidence>
<dbReference type="Gene3D" id="2.60.40.1150">
    <property type="match status" value="1"/>
</dbReference>
<name>A0A392P420_9FABA</name>
<reference evidence="4 5" key="1">
    <citation type="journal article" date="2018" name="Front. Plant Sci.">
        <title>Red Clover (Trifolium pratense) and Zigzag Clover (T. medium) - A Picture of Genomic Similarities and Differences.</title>
        <authorList>
            <person name="Dluhosova J."/>
            <person name="Istvanek J."/>
            <person name="Nedelnik J."/>
            <person name="Repkova J."/>
        </authorList>
    </citation>
    <scope>NUCLEOTIDE SEQUENCE [LARGE SCALE GENOMIC DNA]</scope>
    <source>
        <strain evidence="5">cv. 10/8</strain>
        <tissue evidence="4">Leaf</tissue>
    </source>
</reference>
<dbReference type="InterPro" id="IPR013037">
    <property type="entry name" value="Clathrin_b-adaptin_app_Ig-like"/>
</dbReference>
<comment type="caution">
    <text evidence="4">The sequence shown here is derived from an EMBL/GenBank/DDBJ whole genome shotgun (WGS) entry which is preliminary data.</text>
</comment>
<keyword evidence="2" id="KW-0653">Protein transport</keyword>
<feature type="domain" description="Clathrin adaptor alpha/beta/gamma-adaptin appendage Ig-like subdomain" evidence="3">
    <location>
        <begin position="4"/>
        <end position="78"/>
    </location>
</feature>
<accession>A0A392P420</accession>
<evidence type="ECO:0000256" key="1">
    <source>
        <dbReference type="ARBA" id="ARBA00022448"/>
    </source>
</evidence>
<dbReference type="GO" id="GO:0006886">
    <property type="term" value="P:intracellular protein transport"/>
    <property type="evidence" value="ECO:0007669"/>
    <property type="project" value="InterPro"/>
</dbReference>
<dbReference type="FunFam" id="2.60.40.1150:FF:000002">
    <property type="entry name" value="Beta-adaptin-like protein C"/>
    <property type="match status" value="1"/>
</dbReference>
<dbReference type="SUPFAM" id="SSF49348">
    <property type="entry name" value="Clathrin adaptor appendage domain"/>
    <property type="match status" value="1"/>
</dbReference>
<dbReference type="InterPro" id="IPR008152">
    <property type="entry name" value="Clathrin_a/b/g-adaptin_app_Ig"/>
</dbReference>
<protein>
    <submittedName>
        <fullName evidence="4">Beta-adaptin-like protein B-like</fullName>
    </submittedName>
</protein>
<evidence type="ECO:0000313" key="4">
    <source>
        <dbReference type="EMBL" id="MCI06492.1"/>
    </source>
</evidence>
<proteinExistence type="predicted"/>
<evidence type="ECO:0000256" key="2">
    <source>
        <dbReference type="ARBA" id="ARBA00022927"/>
    </source>
</evidence>
<sequence length="82" mass="8957">PPLPIVLPASTGQGLQISPQLTRRDGRVFYSMLFENNSQVPLDGFMIQFNKNTFGLAAAGPLQVPQLQPGTSTRTLLPMPMF</sequence>
<dbReference type="InterPro" id="IPR013041">
    <property type="entry name" value="Clathrin_app_Ig-like_sf"/>
</dbReference>
<feature type="non-terminal residue" evidence="4">
    <location>
        <position position="1"/>
    </location>
</feature>
<dbReference type="EMBL" id="LXQA010062000">
    <property type="protein sequence ID" value="MCI06492.1"/>
    <property type="molecule type" value="Genomic_DNA"/>
</dbReference>
<dbReference type="AlphaFoldDB" id="A0A392P420"/>
<dbReference type="Pfam" id="PF02883">
    <property type="entry name" value="Alpha_adaptinC2"/>
    <property type="match status" value="1"/>
</dbReference>
<keyword evidence="1" id="KW-0813">Transport</keyword>
<organism evidence="4 5">
    <name type="scientific">Trifolium medium</name>
    <dbReference type="NCBI Taxonomy" id="97028"/>
    <lineage>
        <taxon>Eukaryota</taxon>
        <taxon>Viridiplantae</taxon>
        <taxon>Streptophyta</taxon>
        <taxon>Embryophyta</taxon>
        <taxon>Tracheophyta</taxon>
        <taxon>Spermatophyta</taxon>
        <taxon>Magnoliopsida</taxon>
        <taxon>eudicotyledons</taxon>
        <taxon>Gunneridae</taxon>
        <taxon>Pentapetalae</taxon>
        <taxon>rosids</taxon>
        <taxon>fabids</taxon>
        <taxon>Fabales</taxon>
        <taxon>Fabaceae</taxon>
        <taxon>Papilionoideae</taxon>
        <taxon>50 kb inversion clade</taxon>
        <taxon>NPAAA clade</taxon>
        <taxon>Hologalegina</taxon>
        <taxon>IRL clade</taxon>
        <taxon>Trifolieae</taxon>
        <taxon>Trifolium</taxon>
    </lineage>
</organism>